<evidence type="ECO:0000256" key="3">
    <source>
        <dbReference type="ARBA" id="ARBA00022723"/>
    </source>
</evidence>
<keyword evidence="5" id="KW-0411">Iron-sulfur</keyword>
<keyword evidence="3" id="KW-0479">Metal-binding</keyword>
<comment type="similarity">
    <text evidence="1">Belongs to the complex I 24 kDa subunit family.</text>
</comment>
<dbReference type="PIRSF" id="PIRSF000216">
    <property type="entry name" value="NADH_DH_24kDa"/>
    <property type="match status" value="1"/>
</dbReference>
<dbReference type="InterPro" id="IPR002023">
    <property type="entry name" value="NuoE-like"/>
</dbReference>
<dbReference type="Pfam" id="PF01257">
    <property type="entry name" value="2Fe-2S_thioredx"/>
    <property type="match status" value="1"/>
</dbReference>
<comment type="cofactor">
    <cofactor evidence="6">
        <name>[2Fe-2S] cluster</name>
        <dbReference type="ChEBI" id="CHEBI:190135"/>
    </cofactor>
</comment>
<dbReference type="FunFam" id="1.10.10.1590:FF:000001">
    <property type="entry name" value="NADH-quinone oxidoreductase subunit E"/>
    <property type="match status" value="1"/>
</dbReference>
<dbReference type="AlphaFoldDB" id="X1PFA6"/>
<dbReference type="CDD" id="cd03064">
    <property type="entry name" value="TRX_Fd_NuoE"/>
    <property type="match status" value="1"/>
</dbReference>
<protein>
    <recommendedName>
        <fullName evidence="8">NADH-quinone oxidoreductase subunit NuoE</fullName>
    </recommendedName>
</protein>
<comment type="caution">
    <text evidence="7">The sequence shown here is derived from an EMBL/GenBank/DDBJ whole genome shotgun (WGS) entry which is preliminary data.</text>
</comment>
<dbReference type="FunFam" id="3.40.30.10:FF:000015">
    <property type="entry name" value="NADH-quinone oxidoreductase subunit E"/>
    <property type="match status" value="1"/>
</dbReference>
<reference evidence="7" key="1">
    <citation type="journal article" date="2014" name="Front. Microbiol.">
        <title>High frequency of phylogenetically diverse reductive dehalogenase-homologous genes in deep subseafloor sedimentary metagenomes.</title>
        <authorList>
            <person name="Kawai M."/>
            <person name="Futagami T."/>
            <person name="Toyoda A."/>
            <person name="Takaki Y."/>
            <person name="Nishi S."/>
            <person name="Hori S."/>
            <person name="Arai W."/>
            <person name="Tsubouchi T."/>
            <person name="Morono Y."/>
            <person name="Uchiyama I."/>
            <person name="Ito T."/>
            <person name="Fujiyama A."/>
            <person name="Inagaki F."/>
            <person name="Takami H."/>
        </authorList>
    </citation>
    <scope>NUCLEOTIDE SEQUENCE</scope>
    <source>
        <strain evidence="7">Expedition CK06-06</strain>
    </source>
</reference>
<evidence type="ECO:0008006" key="8">
    <source>
        <dbReference type="Google" id="ProtNLM"/>
    </source>
</evidence>
<evidence type="ECO:0000313" key="7">
    <source>
        <dbReference type="EMBL" id="GAI41171.1"/>
    </source>
</evidence>
<keyword evidence="2" id="KW-0001">2Fe-2S</keyword>
<dbReference type="InterPro" id="IPR036249">
    <property type="entry name" value="Thioredoxin-like_sf"/>
</dbReference>
<evidence type="ECO:0000256" key="4">
    <source>
        <dbReference type="ARBA" id="ARBA00023004"/>
    </source>
</evidence>
<evidence type="ECO:0000256" key="5">
    <source>
        <dbReference type="ARBA" id="ARBA00023014"/>
    </source>
</evidence>
<dbReference type="GO" id="GO:0046872">
    <property type="term" value="F:metal ion binding"/>
    <property type="evidence" value="ECO:0007669"/>
    <property type="project" value="UniProtKB-KW"/>
</dbReference>
<evidence type="ECO:0000256" key="2">
    <source>
        <dbReference type="ARBA" id="ARBA00022714"/>
    </source>
</evidence>
<dbReference type="GO" id="GO:0016491">
    <property type="term" value="F:oxidoreductase activity"/>
    <property type="evidence" value="ECO:0007669"/>
    <property type="project" value="InterPro"/>
</dbReference>
<dbReference type="NCBIfam" id="NF005722">
    <property type="entry name" value="PRK07539.1-2"/>
    <property type="match status" value="1"/>
</dbReference>
<dbReference type="SUPFAM" id="SSF52833">
    <property type="entry name" value="Thioredoxin-like"/>
    <property type="match status" value="1"/>
</dbReference>
<dbReference type="PANTHER" id="PTHR43342:SF1">
    <property type="entry name" value="BIFURCATING [FEFE] HYDROGENASE GAMMA SUBUNIT"/>
    <property type="match status" value="1"/>
</dbReference>
<dbReference type="Gene3D" id="3.40.30.10">
    <property type="entry name" value="Glutaredoxin"/>
    <property type="match status" value="1"/>
</dbReference>
<sequence>MTEQLSQILAPYHGQKGILIPVLQKVQEELGYLPEEAVSEVAHFVGVSESEVYGVASFYAQFRFERQGEHTIKVCQGTACHVRGGRRILEAVERELGIQPGETTEDYKFSLETVACFGSCALAPVMVVDKTVYGRMTTARARKILAEY</sequence>
<accession>X1PFA6</accession>
<evidence type="ECO:0000256" key="6">
    <source>
        <dbReference type="ARBA" id="ARBA00034078"/>
    </source>
</evidence>
<dbReference type="InterPro" id="IPR041921">
    <property type="entry name" value="NuoE_N"/>
</dbReference>
<dbReference type="InterPro" id="IPR042128">
    <property type="entry name" value="NuoE_dom"/>
</dbReference>
<dbReference type="InterPro" id="IPR028431">
    <property type="entry name" value="NADP_DH_HndA-like"/>
</dbReference>
<name>X1PFA6_9ZZZZ</name>
<dbReference type="PANTHER" id="PTHR43342">
    <property type="entry name" value="NADH-QUINONE OXIDOREDUCTASE, E SUBUNIT"/>
    <property type="match status" value="1"/>
</dbReference>
<proteinExistence type="inferred from homology"/>
<dbReference type="EMBL" id="BARV01029104">
    <property type="protein sequence ID" value="GAI41171.1"/>
    <property type="molecule type" value="Genomic_DNA"/>
</dbReference>
<dbReference type="Gene3D" id="1.10.10.1590">
    <property type="entry name" value="NADH-quinone oxidoreductase subunit E"/>
    <property type="match status" value="1"/>
</dbReference>
<dbReference type="GO" id="GO:0051537">
    <property type="term" value="F:2 iron, 2 sulfur cluster binding"/>
    <property type="evidence" value="ECO:0007669"/>
    <property type="project" value="UniProtKB-KW"/>
</dbReference>
<gene>
    <name evidence="7" type="ORF">S06H3_46469</name>
</gene>
<organism evidence="7">
    <name type="scientific">marine sediment metagenome</name>
    <dbReference type="NCBI Taxonomy" id="412755"/>
    <lineage>
        <taxon>unclassified sequences</taxon>
        <taxon>metagenomes</taxon>
        <taxon>ecological metagenomes</taxon>
    </lineage>
</organism>
<keyword evidence="4" id="KW-0408">Iron</keyword>
<evidence type="ECO:0000256" key="1">
    <source>
        <dbReference type="ARBA" id="ARBA00010643"/>
    </source>
</evidence>